<protein>
    <submittedName>
        <fullName evidence="6">Uncharacterized protein</fullName>
    </submittedName>
</protein>
<reference evidence="6" key="1">
    <citation type="submission" date="2022-01" db="EMBL/GenBank/DDBJ databases">
        <authorList>
            <person name="King R."/>
        </authorList>
    </citation>
    <scope>NUCLEOTIDE SEQUENCE</scope>
</reference>
<dbReference type="InterPro" id="IPR007110">
    <property type="entry name" value="Ig-like_dom"/>
</dbReference>
<evidence type="ECO:0000313" key="6">
    <source>
        <dbReference type="EMBL" id="CAG9838759.1"/>
    </source>
</evidence>
<dbReference type="Proteomes" id="UP001153709">
    <property type="component" value="Chromosome 8"/>
</dbReference>
<feature type="transmembrane region" description="Helical" evidence="3">
    <location>
        <begin position="222"/>
        <end position="246"/>
    </location>
</feature>
<keyword evidence="3" id="KW-1133">Transmembrane helix</keyword>
<dbReference type="CDD" id="cd00063">
    <property type="entry name" value="FN3"/>
    <property type="match status" value="1"/>
</dbReference>
<dbReference type="GO" id="GO:0030154">
    <property type="term" value="P:cell differentiation"/>
    <property type="evidence" value="ECO:0007669"/>
    <property type="project" value="UniProtKB-ARBA"/>
</dbReference>
<dbReference type="PROSITE" id="PS50835">
    <property type="entry name" value="IG_LIKE"/>
    <property type="match status" value="1"/>
</dbReference>
<dbReference type="SMART" id="SM00408">
    <property type="entry name" value="IGc2"/>
    <property type="match status" value="1"/>
</dbReference>
<proteinExistence type="predicted"/>
<dbReference type="PANTHER" id="PTHR14340:SF9">
    <property type="entry name" value="FIBRONECTIN TYPE-III DOMAIN-CONTAINING PROTEIN"/>
    <property type="match status" value="1"/>
</dbReference>
<evidence type="ECO:0000313" key="7">
    <source>
        <dbReference type="Proteomes" id="UP001153709"/>
    </source>
</evidence>
<dbReference type="SMART" id="SM00409">
    <property type="entry name" value="IG"/>
    <property type="match status" value="1"/>
</dbReference>
<dbReference type="OrthoDB" id="6266590at2759"/>
<dbReference type="Gene3D" id="2.60.40.10">
    <property type="entry name" value="Immunoglobulins"/>
    <property type="match status" value="2"/>
</dbReference>
<dbReference type="SMART" id="SM00060">
    <property type="entry name" value="FN3"/>
    <property type="match status" value="1"/>
</dbReference>
<evidence type="ECO:0000256" key="1">
    <source>
        <dbReference type="ARBA" id="ARBA00022737"/>
    </source>
</evidence>
<dbReference type="GO" id="GO:0009653">
    <property type="term" value="P:anatomical structure morphogenesis"/>
    <property type="evidence" value="ECO:0007669"/>
    <property type="project" value="UniProtKB-ARBA"/>
</dbReference>
<dbReference type="InterPro" id="IPR003599">
    <property type="entry name" value="Ig_sub"/>
</dbReference>
<evidence type="ECO:0000256" key="2">
    <source>
        <dbReference type="ARBA" id="ARBA00023319"/>
    </source>
</evidence>
<evidence type="ECO:0000259" key="5">
    <source>
        <dbReference type="PROSITE" id="PS50853"/>
    </source>
</evidence>
<dbReference type="InterPro" id="IPR003961">
    <property type="entry name" value="FN3_dom"/>
</dbReference>
<keyword evidence="2" id="KW-0393">Immunoglobulin domain</keyword>
<keyword evidence="7" id="KW-1185">Reference proteome</keyword>
<dbReference type="InterPro" id="IPR036179">
    <property type="entry name" value="Ig-like_dom_sf"/>
</dbReference>
<feature type="domain" description="Fibronectin type-III" evidence="5">
    <location>
        <begin position="104"/>
        <end position="206"/>
    </location>
</feature>
<dbReference type="PANTHER" id="PTHR14340">
    <property type="entry name" value="MICROFIBRIL-ASSOCIATED GLYCOPROTEIN 3"/>
    <property type="match status" value="1"/>
</dbReference>
<evidence type="ECO:0000256" key="3">
    <source>
        <dbReference type="SAM" id="Phobius"/>
    </source>
</evidence>
<gene>
    <name evidence="6" type="ORF">DIABBA_LOCUS11599</name>
</gene>
<dbReference type="AlphaFoldDB" id="A0A9N9T8U9"/>
<keyword evidence="3" id="KW-0812">Transmembrane</keyword>
<organism evidence="6 7">
    <name type="scientific">Diabrotica balteata</name>
    <name type="common">Banded cucumber beetle</name>
    <dbReference type="NCBI Taxonomy" id="107213"/>
    <lineage>
        <taxon>Eukaryota</taxon>
        <taxon>Metazoa</taxon>
        <taxon>Ecdysozoa</taxon>
        <taxon>Arthropoda</taxon>
        <taxon>Hexapoda</taxon>
        <taxon>Insecta</taxon>
        <taxon>Pterygota</taxon>
        <taxon>Neoptera</taxon>
        <taxon>Endopterygota</taxon>
        <taxon>Coleoptera</taxon>
        <taxon>Polyphaga</taxon>
        <taxon>Cucujiformia</taxon>
        <taxon>Chrysomeloidea</taxon>
        <taxon>Chrysomelidae</taxon>
        <taxon>Galerucinae</taxon>
        <taxon>Diabroticina</taxon>
        <taxon>Diabroticites</taxon>
        <taxon>Diabrotica</taxon>
    </lineage>
</organism>
<keyword evidence="3" id="KW-0472">Membrane</keyword>
<dbReference type="InterPro" id="IPR036116">
    <property type="entry name" value="FN3_sf"/>
</dbReference>
<accession>A0A9N9T8U9</accession>
<dbReference type="SUPFAM" id="SSF49265">
    <property type="entry name" value="Fibronectin type III"/>
    <property type="match status" value="1"/>
</dbReference>
<name>A0A9N9T8U9_DIABA</name>
<dbReference type="InterPro" id="IPR013098">
    <property type="entry name" value="Ig_I-set"/>
</dbReference>
<dbReference type="EMBL" id="OU898283">
    <property type="protein sequence ID" value="CAG9838759.1"/>
    <property type="molecule type" value="Genomic_DNA"/>
</dbReference>
<dbReference type="InterPro" id="IPR003598">
    <property type="entry name" value="Ig_sub2"/>
</dbReference>
<dbReference type="SUPFAM" id="SSF48726">
    <property type="entry name" value="Immunoglobulin"/>
    <property type="match status" value="1"/>
</dbReference>
<evidence type="ECO:0000259" key="4">
    <source>
        <dbReference type="PROSITE" id="PS50835"/>
    </source>
</evidence>
<keyword evidence="1" id="KW-0677">Repeat</keyword>
<dbReference type="Pfam" id="PF07679">
    <property type="entry name" value="I-set"/>
    <property type="match status" value="1"/>
</dbReference>
<dbReference type="InterPro" id="IPR013783">
    <property type="entry name" value="Ig-like_fold"/>
</dbReference>
<dbReference type="PROSITE" id="PS50853">
    <property type="entry name" value="FN3"/>
    <property type="match status" value="1"/>
</dbReference>
<sequence>MYKITEFIVYLYIICAANGEIVREISVNIGKNITIPCLLHQTRDVMWVREGREDQQHARMSVLENGALFISQVDRNDTGVYACSRENVVNSDVTAKVKLTVRTPPPALANVVVRPSTILALLLWEVDGTGGYPIINFTAQYRLGFTNNSWIPIPPNNIPQNSRQIDVYNLSPNTTYQFRIWATNQLGRGVITEVYGTTLCVYTEQELARYFLDNADKFDTTVWAIAVGIVMGTLVLLGLGTCFLLYQECKVPGVTFSLIDINSLVSNWLQFALTTTRCDYIVLRITRVSKEVLLEKALEEANNEENEQLESIDLCILPPNLDELTDNEEHDDDILEDPNYIPNEIPGII</sequence>
<dbReference type="Pfam" id="PF00041">
    <property type="entry name" value="fn3"/>
    <property type="match status" value="1"/>
</dbReference>
<feature type="domain" description="Ig-like" evidence="4">
    <location>
        <begin position="1"/>
        <end position="100"/>
    </location>
</feature>